<reference evidence="2" key="2">
    <citation type="journal article" date="2015" name="Fish Shellfish Immunol.">
        <title>Early steps in the European eel (Anguilla anguilla)-Vibrio vulnificus interaction in the gills: Role of the RtxA13 toxin.</title>
        <authorList>
            <person name="Callol A."/>
            <person name="Pajuelo D."/>
            <person name="Ebbesson L."/>
            <person name="Teles M."/>
            <person name="MacKenzie S."/>
            <person name="Amaro C."/>
        </authorList>
    </citation>
    <scope>NUCLEOTIDE SEQUENCE</scope>
</reference>
<dbReference type="EMBL" id="GBXM01042777">
    <property type="protein sequence ID" value="JAH65800.1"/>
    <property type="molecule type" value="Transcribed_RNA"/>
</dbReference>
<dbReference type="PROSITE" id="PS51257">
    <property type="entry name" value="PROKAR_LIPOPROTEIN"/>
    <property type="match status" value="1"/>
</dbReference>
<proteinExistence type="predicted"/>
<evidence type="ECO:0000313" key="2">
    <source>
        <dbReference type="EMBL" id="JAH65800.1"/>
    </source>
</evidence>
<evidence type="ECO:0000256" key="1">
    <source>
        <dbReference type="SAM" id="MobiDB-lite"/>
    </source>
</evidence>
<protein>
    <submittedName>
        <fullName evidence="2">Uncharacterized protein</fullName>
    </submittedName>
</protein>
<accession>A0A0E9UKM4</accession>
<reference evidence="2" key="1">
    <citation type="submission" date="2014-11" db="EMBL/GenBank/DDBJ databases">
        <authorList>
            <person name="Amaro Gonzalez C."/>
        </authorList>
    </citation>
    <scope>NUCLEOTIDE SEQUENCE</scope>
</reference>
<feature type="region of interest" description="Disordered" evidence="1">
    <location>
        <begin position="1"/>
        <end position="20"/>
    </location>
</feature>
<organism evidence="2">
    <name type="scientific">Anguilla anguilla</name>
    <name type="common">European freshwater eel</name>
    <name type="synonym">Muraena anguilla</name>
    <dbReference type="NCBI Taxonomy" id="7936"/>
    <lineage>
        <taxon>Eukaryota</taxon>
        <taxon>Metazoa</taxon>
        <taxon>Chordata</taxon>
        <taxon>Craniata</taxon>
        <taxon>Vertebrata</taxon>
        <taxon>Euteleostomi</taxon>
        <taxon>Actinopterygii</taxon>
        <taxon>Neopterygii</taxon>
        <taxon>Teleostei</taxon>
        <taxon>Anguilliformes</taxon>
        <taxon>Anguillidae</taxon>
        <taxon>Anguilla</taxon>
    </lineage>
</organism>
<dbReference type="AlphaFoldDB" id="A0A0E9UKM4"/>
<name>A0A0E9UKM4_ANGAN</name>
<sequence length="20" mass="2348">MHYTRSRMVNNNPVSSSCYT</sequence>
<feature type="compositionally biased region" description="Polar residues" evidence="1">
    <location>
        <begin position="7"/>
        <end position="20"/>
    </location>
</feature>